<dbReference type="InterPro" id="IPR036691">
    <property type="entry name" value="Endo/exonu/phosph_ase_sf"/>
</dbReference>
<name>A0A1V3IL87_9PAST</name>
<dbReference type="Gene3D" id="3.60.10.10">
    <property type="entry name" value="Endonuclease/exonuclease/phosphatase"/>
    <property type="match status" value="1"/>
</dbReference>
<dbReference type="NCBIfam" id="NF003840">
    <property type="entry name" value="PRK05421.1-2"/>
    <property type="match status" value="1"/>
</dbReference>
<dbReference type="STRING" id="1908260.BKK50_06555"/>
<dbReference type="EMBL" id="MLHJ01000055">
    <property type="protein sequence ID" value="OOF42628.1"/>
    <property type="molecule type" value="Genomic_DNA"/>
</dbReference>
<dbReference type="InterPro" id="IPR005135">
    <property type="entry name" value="Endo/exonuclease/phosphatase"/>
</dbReference>
<keyword evidence="3" id="KW-1185">Reference proteome</keyword>
<dbReference type="NCBIfam" id="NF003842">
    <property type="entry name" value="PRK05421.1-4"/>
    <property type="match status" value="1"/>
</dbReference>
<evidence type="ECO:0000313" key="3">
    <source>
        <dbReference type="Proteomes" id="UP000189433"/>
    </source>
</evidence>
<dbReference type="AlphaFoldDB" id="A0A1V3IL87"/>
<dbReference type="SUPFAM" id="SSF56219">
    <property type="entry name" value="DNase I-like"/>
    <property type="match status" value="1"/>
</dbReference>
<proteinExistence type="predicted"/>
<gene>
    <name evidence="2" type="ORF">BKK50_06555</name>
</gene>
<accession>A0A1V3IL87</accession>
<reference evidence="2 3" key="1">
    <citation type="submission" date="2016-10" db="EMBL/GenBank/DDBJ databases">
        <title>Rodentibacter gen. nov. and new species.</title>
        <authorList>
            <person name="Christensen H."/>
        </authorList>
    </citation>
    <scope>NUCLEOTIDE SEQUENCE [LARGE SCALE GENOMIC DNA]</scope>
    <source>
        <strain evidence="2 3">CCUG17206</strain>
    </source>
</reference>
<organism evidence="2 3">
    <name type="scientific">Rodentibacter rarus</name>
    <dbReference type="NCBI Taxonomy" id="1908260"/>
    <lineage>
        <taxon>Bacteria</taxon>
        <taxon>Pseudomonadati</taxon>
        <taxon>Pseudomonadota</taxon>
        <taxon>Gammaproteobacteria</taxon>
        <taxon>Pasteurellales</taxon>
        <taxon>Pasteurellaceae</taxon>
        <taxon>Rodentibacter</taxon>
    </lineage>
</organism>
<dbReference type="GO" id="GO:0003824">
    <property type="term" value="F:catalytic activity"/>
    <property type="evidence" value="ECO:0007669"/>
    <property type="project" value="InterPro"/>
</dbReference>
<comment type="caution">
    <text evidence="2">The sequence shown here is derived from an EMBL/GenBank/DDBJ whole genome shotgun (WGS) entry which is preliminary data.</text>
</comment>
<dbReference type="Proteomes" id="UP000189433">
    <property type="component" value="Unassembled WGS sequence"/>
</dbReference>
<feature type="domain" description="Endonuclease/exonuclease/phosphatase" evidence="1">
    <location>
        <begin position="70"/>
        <end position="270"/>
    </location>
</feature>
<evidence type="ECO:0000259" key="1">
    <source>
        <dbReference type="Pfam" id="PF03372"/>
    </source>
</evidence>
<evidence type="ECO:0000313" key="2">
    <source>
        <dbReference type="EMBL" id="OOF42628.1"/>
    </source>
</evidence>
<dbReference type="OrthoDB" id="9793162at2"/>
<dbReference type="RefSeq" id="WP_077416548.1">
    <property type="nucleotide sequence ID" value="NZ_MLHJ01000055.1"/>
</dbReference>
<protein>
    <recommendedName>
        <fullName evidence="1">Endonuclease/exonuclease/phosphatase domain-containing protein</fullName>
    </recommendedName>
</protein>
<sequence length="280" mass="32181">MKRINKIFVFLPLIGIAFGIHIFNQFRIFEPVRMDFKSQIRLSFSPLDSFCFFAVPESVPVLEKKPIRLLSWNIHKGEDQGWQQDLVRFSQHQDMVLLQEATTEQNLSSFSTALSVSGFAYKGRYSGVKTFSQTIPQRYCGLSQPEPWIFIPKVASMMSFPLNNGEELVVINVHLINFEWTPEAYQAQLERIFSLIPPSQSAVILAGDFNAWNGERKKILDEFVTQAGLNEVSFVPDERRYFFNYPLDFVFVRGMKVLSSKTETVTSSDHSPIWVALAFE</sequence>
<dbReference type="Pfam" id="PF03372">
    <property type="entry name" value="Exo_endo_phos"/>
    <property type="match status" value="1"/>
</dbReference>